<dbReference type="CDD" id="cd00537">
    <property type="entry name" value="MTHFR"/>
    <property type="match status" value="1"/>
</dbReference>
<dbReference type="STRING" id="376489.A5892_00540"/>
<evidence type="ECO:0000256" key="3">
    <source>
        <dbReference type="ARBA" id="ARBA00006743"/>
    </source>
</evidence>
<dbReference type="GO" id="GO:0009086">
    <property type="term" value="P:methionine biosynthetic process"/>
    <property type="evidence" value="ECO:0007669"/>
    <property type="project" value="UniProtKB-KW"/>
</dbReference>
<evidence type="ECO:0000256" key="6">
    <source>
        <dbReference type="ARBA" id="ARBA00022827"/>
    </source>
</evidence>
<comment type="cofactor">
    <cofactor evidence="1 12">
        <name>FAD</name>
        <dbReference type="ChEBI" id="CHEBI:57692"/>
    </cofactor>
</comment>
<proteinExistence type="inferred from homology"/>
<evidence type="ECO:0000256" key="10">
    <source>
        <dbReference type="ARBA" id="ARBA00034478"/>
    </source>
</evidence>
<dbReference type="EC" id="1.5.1.54" evidence="12"/>
<keyword evidence="14" id="KW-1185">Reference proteome</keyword>
<evidence type="ECO:0000256" key="4">
    <source>
        <dbReference type="ARBA" id="ARBA00022605"/>
    </source>
</evidence>
<comment type="catalytic activity">
    <reaction evidence="11">
        <text>(6S)-5-methyl-5,6,7,8-tetrahydrofolate + NAD(+) = (6R)-5,10-methylene-5,6,7,8-tetrahydrofolate + NADH + H(+)</text>
        <dbReference type="Rhea" id="RHEA:19821"/>
        <dbReference type="ChEBI" id="CHEBI:15378"/>
        <dbReference type="ChEBI" id="CHEBI:15636"/>
        <dbReference type="ChEBI" id="CHEBI:18608"/>
        <dbReference type="ChEBI" id="CHEBI:57540"/>
        <dbReference type="ChEBI" id="CHEBI:57945"/>
        <dbReference type="EC" id="1.5.1.54"/>
    </reaction>
    <physiologicalReaction direction="right-to-left" evidence="11">
        <dbReference type="Rhea" id="RHEA:19823"/>
    </physiologicalReaction>
</comment>
<dbReference type="Pfam" id="PF02219">
    <property type="entry name" value="MTHFR"/>
    <property type="match status" value="1"/>
</dbReference>
<evidence type="ECO:0000313" key="14">
    <source>
        <dbReference type="Proteomes" id="UP000077875"/>
    </source>
</evidence>
<dbReference type="RefSeq" id="WP_064121130.1">
    <property type="nucleotide sequence ID" value="NZ_CP015243.1"/>
</dbReference>
<keyword evidence="9" id="KW-0486">Methionine biosynthesis</keyword>
<dbReference type="SUPFAM" id="SSF51730">
    <property type="entry name" value="FAD-linked oxidoreductase"/>
    <property type="match status" value="1"/>
</dbReference>
<evidence type="ECO:0000256" key="2">
    <source>
        <dbReference type="ARBA" id="ARBA00004777"/>
    </source>
</evidence>
<keyword evidence="6 12" id="KW-0274">FAD</keyword>
<comment type="pathway">
    <text evidence="2 12">One-carbon metabolism; tetrahydrofolate interconversion.</text>
</comment>
<comment type="similarity">
    <text evidence="3 12">Belongs to the methylenetetrahydrofolate reductase family.</text>
</comment>
<dbReference type="GO" id="GO:0071949">
    <property type="term" value="F:FAD binding"/>
    <property type="evidence" value="ECO:0007669"/>
    <property type="project" value="TreeGrafter"/>
</dbReference>
<evidence type="ECO:0000313" key="13">
    <source>
        <dbReference type="EMBL" id="ANF56136.1"/>
    </source>
</evidence>
<dbReference type="Proteomes" id="UP000077875">
    <property type="component" value="Chromosome"/>
</dbReference>
<dbReference type="Gene3D" id="3.20.20.220">
    <property type="match status" value="1"/>
</dbReference>
<dbReference type="InterPro" id="IPR003171">
    <property type="entry name" value="Mehydrof_redctse-like"/>
</dbReference>
<dbReference type="InterPro" id="IPR029041">
    <property type="entry name" value="FAD-linked_oxidoreductase-like"/>
</dbReference>
<protein>
    <recommendedName>
        <fullName evidence="12">Methylenetetrahydrofolate reductase</fullName>
        <ecNumber evidence="12">1.5.1.54</ecNumber>
    </recommendedName>
</protein>
<comment type="pathway">
    <text evidence="10">Amino-acid biosynthesis; L-methionine biosynthesis via de novo pathway.</text>
</comment>
<evidence type="ECO:0000256" key="5">
    <source>
        <dbReference type="ARBA" id="ARBA00022630"/>
    </source>
</evidence>
<sequence length="277" mass="30939">MSRTFEVSFEFFPPRTDAGREKLTATRDALMTKNPEFCSVTFGAGGSTRDRTLETVLELRDGGVDAVPHLSCISSDKQELRELLARYRELGIRRIVALRGDIPSGQGGGGELRYASELIELIRAEHGDHFELLAAAYPEMHPQARDFESDLRFFAAKMKAGASRAITQYFFDAEAYFHFVERVRALGVEAPIIPGIMPVTQFDSLVRFSDVCGAGIPRWIRKQLEAYGDDQESMRAFGHEMVSRLCERLIEGGAPGLHFYTLNQASPSLRILDSLGR</sequence>
<keyword evidence="8" id="KW-0520">NAD</keyword>
<dbReference type="KEGG" id="haa:A5892_00540"/>
<reference evidence="13 14" key="1">
    <citation type="submission" date="2016-04" db="EMBL/GenBank/DDBJ databases">
        <title>Complete Genome Sequence of Halotalea alkalilenta IHB B 13600.</title>
        <authorList>
            <person name="Swarnkar M.K."/>
            <person name="Sharma A."/>
            <person name="Kaushal K."/>
            <person name="Soni R."/>
            <person name="Rana S."/>
            <person name="Singh A.K."/>
            <person name="Gulati A."/>
        </authorList>
    </citation>
    <scope>NUCLEOTIDE SEQUENCE [LARGE SCALE GENOMIC DNA]</scope>
    <source>
        <strain evidence="13 14">IHB B 13600</strain>
    </source>
</reference>
<keyword evidence="4" id="KW-0028">Amino-acid biosynthesis</keyword>
<organism evidence="13 14">
    <name type="scientific">Halotalea alkalilenta</name>
    <dbReference type="NCBI Taxonomy" id="376489"/>
    <lineage>
        <taxon>Bacteria</taxon>
        <taxon>Pseudomonadati</taxon>
        <taxon>Pseudomonadota</taxon>
        <taxon>Gammaproteobacteria</taxon>
        <taxon>Oceanospirillales</taxon>
        <taxon>Halomonadaceae</taxon>
        <taxon>Halotalea</taxon>
    </lineage>
</organism>
<evidence type="ECO:0000256" key="11">
    <source>
        <dbReference type="ARBA" id="ARBA00048628"/>
    </source>
</evidence>
<evidence type="ECO:0000256" key="1">
    <source>
        <dbReference type="ARBA" id="ARBA00001974"/>
    </source>
</evidence>
<evidence type="ECO:0000256" key="7">
    <source>
        <dbReference type="ARBA" id="ARBA00023002"/>
    </source>
</evidence>
<dbReference type="UniPathway" id="UPA00193"/>
<dbReference type="PANTHER" id="PTHR45754:SF3">
    <property type="entry name" value="METHYLENETETRAHYDROFOLATE REDUCTASE (NADPH)"/>
    <property type="match status" value="1"/>
</dbReference>
<dbReference type="InterPro" id="IPR004620">
    <property type="entry name" value="MTHF_reductase_bac"/>
</dbReference>
<gene>
    <name evidence="13" type="ORF">A5892_00540</name>
</gene>
<name>A0A172YAI1_9GAMM</name>
<dbReference type="GO" id="GO:0005829">
    <property type="term" value="C:cytosol"/>
    <property type="evidence" value="ECO:0007669"/>
    <property type="project" value="InterPro"/>
</dbReference>
<dbReference type="NCBIfam" id="TIGR00676">
    <property type="entry name" value="fadh2"/>
    <property type="match status" value="1"/>
</dbReference>
<keyword evidence="7 12" id="KW-0560">Oxidoreductase</keyword>
<accession>A0A172YAI1</accession>
<dbReference type="GO" id="GO:0106312">
    <property type="term" value="F:methylenetetrahydrofolate reductase (NADH) activity"/>
    <property type="evidence" value="ECO:0007669"/>
    <property type="project" value="UniProtKB-EC"/>
</dbReference>
<keyword evidence="5 12" id="KW-0285">Flavoprotein</keyword>
<dbReference type="PANTHER" id="PTHR45754">
    <property type="entry name" value="METHYLENETETRAHYDROFOLATE REDUCTASE"/>
    <property type="match status" value="1"/>
</dbReference>
<dbReference type="EMBL" id="CP015243">
    <property type="protein sequence ID" value="ANF56136.1"/>
    <property type="molecule type" value="Genomic_DNA"/>
</dbReference>
<evidence type="ECO:0000256" key="12">
    <source>
        <dbReference type="RuleBase" id="RU003862"/>
    </source>
</evidence>
<dbReference type="GO" id="GO:0035999">
    <property type="term" value="P:tetrahydrofolate interconversion"/>
    <property type="evidence" value="ECO:0007669"/>
    <property type="project" value="UniProtKB-UniPathway"/>
</dbReference>
<dbReference type="AlphaFoldDB" id="A0A172YAI1"/>
<evidence type="ECO:0000256" key="9">
    <source>
        <dbReference type="ARBA" id="ARBA00023167"/>
    </source>
</evidence>
<evidence type="ECO:0000256" key="8">
    <source>
        <dbReference type="ARBA" id="ARBA00023027"/>
    </source>
</evidence>